<dbReference type="InterPro" id="IPR036640">
    <property type="entry name" value="ABC1_TM_sf"/>
</dbReference>
<dbReference type="InterPro" id="IPR011527">
    <property type="entry name" value="ABC1_TM_dom"/>
</dbReference>
<dbReference type="PANTHER" id="PTHR24222:SF81">
    <property type="entry name" value="ABC TRANSPORTER B FAMILY MEMBER 11"/>
    <property type="match status" value="1"/>
</dbReference>
<dbReference type="Gene3D" id="3.40.50.300">
    <property type="entry name" value="P-loop containing nucleotide triphosphate hydrolases"/>
    <property type="match status" value="1"/>
</dbReference>
<dbReference type="GO" id="GO:0016887">
    <property type="term" value="F:ATP hydrolysis activity"/>
    <property type="evidence" value="ECO:0007669"/>
    <property type="project" value="InterPro"/>
</dbReference>
<keyword evidence="3" id="KW-1133">Transmembrane helix</keyword>
<dbReference type="PROSITE" id="PS50929">
    <property type="entry name" value="ABC_TM1F"/>
    <property type="match status" value="1"/>
</dbReference>
<accession>A0A1D6FJH4</accession>
<dbReference type="PANTHER" id="PTHR24222">
    <property type="entry name" value="ABC TRANSPORTER B FAMILY"/>
    <property type="match status" value="1"/>
</dbReference>
<dbReference type="AlphaFoldDB" id="A0A1D6FJH4"/>
<evidence type="ECO:0000256" key="1">
    <source>
        <dbReference type="ARBA" id="ARBA00004141"/>
    </source>
</evidence>
<protein>
    <submittedName>
        <fullName evidence="5">ABC transporter B family member 9</fullName>
    </submittedName>
</protein>
<reference evidence="5" key="1">
    <citation type="submission" date="2015-12" db="EMBL/GenBank/DDBJ databases">
        <title>Update maize B73 reference genome by single molecule sequencing technologies.</title>
        <authorList>
            <consortium name="Maize Genome Sequencing Project"/>
            <person name="Ware D."/>
        </authorList>
    </citation>
    <scope>NUCLEOTIDE SEQUENCE</scope>
    <source>
        <tissue evidence="5">Seedling</tissue>
    </source>
</reference>
<evidence type="ECO:0000313" key="5">
    <source>
        <dbReference type="EMBL" id="AQK91913.1"/>
    </source>
</evidence>
<sequence>MLILFCAYGLTAWYGAKLIIDKGYEGGQVVSVWMAFMAGAMSLGEATPCVTAFASGRAAGYRMMQIIQRKPQIDPNGTDGIVLANMKGDIELRDVYFSYPSRRDQLVFDGFSLHVISGKTMAIVGESGSGKSTVINLVERFYDPQAGEVSIDGVNIKSLRLGWLRETIGL</sequence>
<dbReference type="Pfam" id="PF00005">
    <property type="entry name" value="ABC_tran"/>
    <property type="match status" value="1"/>
</dbReference>
<dbReference type="OMA" id="GYFRLAM"/>
<dbReference type="InterPro" id="IPR027417">
    <property type="entry name" value="P-loop_NTPase"/>
</dbReference>
<dbReference type="EMBL" id="CM000784">
    <property type="protein sequence ID" value="AQK91913.1"/>
    <property type="molecule type" value="Genomic_DNA"/>
</dbReference>
<evidence type="ECO:0000256" key="2">
    <source>
        <dbReference type="ARBA" id="ARBA00022692"/>
    </source>
</evidence>
<organism evidence="5">
    <name type="scientific">Zea mays</name>
    <name type="common">Maize</name>
    <dbReference type="NCBI Taxonomy" id="4577"/>
    <lineage>
        <taxon>Eukaryota</taxon>
        <taxon>Viridiplantae</taxon>
        <taxon>Streptophyta</taxon>
        <taxon>Embryophyta</taxon>
        <taxon>Tracheophyta</taxon>
        <taxon>Spermatophyta</taxon>
        <taxon>Magnoliopsida</taxon>
        <taxon>Liliopsida</taxon>
        <taxon>Poales</taxon>
        <taxon>Poaceae</taxon>
        <taxon>PACMAD clade</taxon>
        <taxon>Panicoideae</taxon>
        <taxon>Andropogonodae</taxon>
        <taxon>Andropogoneae</taxon>
        <taxon>Tripsacinae</taxon>
        <taxon>Zea</taxon>
    </lineage>
</organism>
<dbReference type="SUPFAM" id="SSF52540">
    <property type="entry name" value="P-loop containing nucleoside triphosphate hydrolases"/>
    <property type="match status" value="1"/>
</dbReference>
<keyword evidence="4" id="KW-0472">Membrane</keyword>
<dbReference type="InterPro" id="IPR039421">
    <property type="entry name" value="Type_1_exporter"/>
</dbReference>
<proteinExistence type="predicted"/>
<feature type="non-terminal residue" evidence="5">
    <location>
        <position position="170"/>
    </location>
</feature>
<dbReference type="Gene3D" id="1.20.1560.10">
    <property type="entry name" value="ABC transporter type 1, transmembrane domain"/>
    <property type="match status" value="1"/>
</dbReference>
<name>A0A1D6FJH4_MAIZE</name>
<dbReference type="GO" id="GO:0016020">
    <property type="term" value="C:membrane"/>
    <property type="evidence" value="ECO:0007669"/>
    <property type="project" value="UniProtKB-SubCell"/>
</dbReference>
<dbReference type="GO" id="GO:0140359">
    <property type="term" value="F:ABC-type transporter activity"/>
    <property type="evidence" value="ECO:0007669"/>
    <property type="project" value="InterPro"/>
</dbReference>
<comment type="subcellular location">
    <subcellularLocation>
        <location evidence="1">Membrane</location>
        <topology evidence="1">Multi-pass membrane protein</topology>
    </subcellularLocation>
</comment>
<gene>
    <name evidence="5" type="ORF">ZEAMMB73_Zm00001d009447</name>
</gene>
<dbReference type="GO" id="GO:0005524">
    <property type="term" value="F:ATP binding"/>
    <property type="evidence" value="ECO:0007669"/>
    <property type="project" value="InterPro"/>
</dbReference>
<evidence type="ECO:0000256" key="3">
    <source>
        <dbReference type="ARBA" id="ARBA00022989"/>
    </source>
</evidence>
<dbReference type="SUPFAM" id="SSF90123">
    <property type="entry name" value="ABC transporter transmembrane region"/>
    <property type="match status" value="1"/>
</dbReference>
<dbReference type="InterPro" id="IPR003439">
    <property type="entry name" value="ABC_transporter-like_ATP-bd"/>
</dbReference>
<evidence type="ECO:0000256" key="4">
    <source>
        <dbReference type="ARBA" id="ARBA00023136"/>
    </source>
</evidence>
<keyword evidence="2" id="KW-0812">Transmembrane</keyword>